<sequence>MNHPSAFPVGNGVVDTRPRTAVQLQLNGMGDLVWHAQYFRCVAEQSQGGQVSLIVAPTTMARELVGHEPWVKEVIDFDRRPRRSERRKGRHSGLLGPLRFGAELAPRRFDRMVLFSDHPGRAIIACWRAGIRTILGFGDTWLQRQLLTKSPWISRYRGPAVAGYKDATAFSIAQGFCSAPIVPRISVRPDALERMRERLAPMQQPLHALAIGASESYKQWGESNFVELANRLASRGHGVLLVGGPAESQLAKDIQARVEPALRGLVAAMTDCTVAESVAALSLVRSCIGNDTGAVQFAAGVGTDAVVVLGPRPPLEHDPEHVHLLQAPRLADISAAEVEARVLAVLDQREMTRRNP</sequence>
<dbReference type="PANTHER" id="PTHR30160">
    <property type="entry name" value="TETRAACYLDISACCHARIDE 4'-KINASE-RELATED"/>
    <property type="match status" value="1"/>
</dbReference>
<evidence type="ECO:0000313" key="4">
    <source>
        <dbReference type="Proteomes" id="UP001200741"/>
    </source>
</evidence>
<reference evidence="3 4" key="1">
    <citation type="submission" date="2021-12" db="EMBL/GenBank/DDBJ databases">
        <title>Genome seq of P8.</title>
        <authorList>
            <person name="Seo T."/>
        </authorList>
    </citation>
    <scope>NUCLEOTIDE SEQUENCE [LARGE SCALE GENOMIC DNA]</scope>
    <source>
        <strain evidence="3 4">P8</strain>
    </source>
</reference>
<evidence type="ECO:0000256" key="1">
    <source>
        <dbReference type="ARBA" id="ARBA00022676"/>
    </source>
</evidence>
<dbReference type="InterPro" id="IPR051199">
    <property type="entry name" value="LPS_LOS_Heptosyltrfase"/>
</dbReference>
<name>A0ABS8XWU3_9BURK</name>
<dbReference type="Gene3D" id="3.40.50.2000">
    <property type="entry name" value="Glycogen Phosphorylase B"/>
    <property type="match status" value="2"/>
</dbReference>
<organism evidence="3 4">
    <name type="scientific">Pelomonas cellulosilytica</name>
    <dbReference type="NCBI Taxonomy" id="2906762"/>
    <lineage>
        <taxon>Bacteria</taxon>
        <taxon>Pseudomonadati</taxon>
        <taxon>Pseudomonadota</taxon>
        <taxon>Betaproteobacteria</taxon>
        <taxon>Burkholderiales</taxon>
        <taxon>Sphaerotilaceae</taxon>
        <taxon>Roseateles</taxon>
    </lineage>
</organism>
<dbReference type="EMBL" id="JAJTWU010000004">
    <property type="protein sequence ID" value="MCE4555096.1"/>
    <property type="molecule type" value="Genomic_DNA"/>
</dbReference>
<dbReference type="InterPro" id="IPR002201">
    <property type="entry name" value="Glyco_trans_9"/>
</dbReference>
<evidence type="ECO:0000313" key="3">
    <source>
        <dbReference type="EMBL" id="MCE4555096.1"/>
    </source>
</evidence>
<gene>
    <name evidence="3" type="ORF">LXT13_11775</name>
</gene>
<dbReference type="SUPFAM" id="SSF53756">
    <property type="entry name" value="UDP-Glycosyltransferase/glycogen phosphorylase"/>
    <property type="match status" value="1"/>
</dbReference>
<accession>A0ABS8XWU3</accession>
<dbReference type="Pfam" id="PF01075">
    <property type="entry name" value="Glyco_transf_9"/>
    <property type="match status" value="1"/>
</dbReference>
<dbReference type="Proteomes" id="UP001200741">
    <property type="component" value="Unassembled WGS sequence"/>
</dbReference>
<evidence type="ECO:0000256" key="2">
    <source>
        <dbReference type="ARBA" id="ARBA00022679"/>
    </source>
</evidence>
<dbReference type="CDD" id="cd03789">
    <property type="entry name" value="GT9_LPS_heptosyltransferase"/>
    <property type="match status" value="1"/>
</dbReference>
<comment type="caution">
    <text evidence="3">The sequence shown here is derived from an EMBL/GenBank/DDBJ whole genome shotgun (WGS) entry which is preliminary data.</text>
</comment>
<proteinExistence type="predicted"/>
<keyword evidence="1" id="KW-0328">Glycosyltransferase</keyword>
<keyword evidence="2" id="KW-0808">Transferase</keyword>
<protein>
    <submittedName>
        <fullName evidence="3">Glycosyltransferase family 9 protein</fullName>
    </submittedName>
</protein>
<keyword evidence="4" id="KW-1185">Reference proteome</keyword>
<dbReference type="RefSeq" id="WP_233372116.1">
    <property type="nucleotide sequence ID" value="NZ_JAJTWU010000004.1"/>
</dbReference>